<feature type="binding site" evidence="8">
    <location>
        <begin position="76"/>
        <end position="77"/>
    </location>
    <ligand>
        <name>substrate</name>
    </ligand>
</feature>
<evidence type="ECO:0000313" key="9">
    <source>
        <dbReference type="EMBL" id="EFE77474.2"/>
    </source>
</evidence>
<organism evidence="9 10">
    <name type="scientific">Streptomyces filamentosus NRRL 15998</name>
    <dbReference type="NCBI Taxonomy" id="457431"/>
    <lineage>
        <taxon>Bacteria</taxon>
        <taxon>Bacillati</taxon>
        <taxon>Actinomycetota</taxon>
        <taxon>Actinomycetes</taxon>
        <taxon>Kitasatosporales</taxon>
        <taxon>Streptomycetaceae</taxon>
        <taxon>Streptomyces</taxon>
    </lineage>
</organism>
<dbReference type="AlphaFoldDB" id="D6AMD2"/>
<evidence type="ECO:0000256" key="2">
    <source>
        <dbReference type="ARBA" id="ARBA00013090"/>
    </source>
</evidence>
<evidence type="ECO:0000256" key="3">
    <source>
        <dbReference type="ARBA" id="ARBA00022960"/>
    </source>
</evidence>
<protein>
    <recommendedName>
        <fullName evidence="7 8">Glutamate racemase</fullName>
        <ecNumber evidence="2 8">5.1.1.3</ecNumber>
    </recommendedName>
</protein>
<comment type="pathway">
    <text evidence="8">Cell wall biogenesis; peptidoglycan biosynthesis.</text>
</comment>
<dbReference type="PANTHER" id="PTHR21198">
    <property type="entry name" value="GLUTAMATE RACEMASE"/>
    <property type="match status" value="1"/>
</dbReference>
<gene>
    <name evidence="8" type="primary">murI</name>
    <name evidence="9" type="ORF">SSGG_04841</name>
</gene>
<dbReference type="InterPro" id="IPR015942">
    <property type="entry name" value="Asp/Glu/hydantoin_racemase"/>
</dbReference>
<evidence type="ECO:0000256" key="4">
    <source>
        <dbReference type="ARBA" id="ARBA00022984"/>
    </source>
</evidence>
<feature type="active site" description="Proton donor/acceptor" evidence="8">
    <location>
        <position position="75"/>
    </location>
</feature>
<dbReference type="InterPro" id="IPR018187">
    <property type="entry name" value="Asp/Glu_racemase_AS_1"/>
</dbReference>
<reference evidence="10" key="2">
    <citation type="submission" date="2008-12" db="EMBL/GenBank/DDBJ databases">
        <title>Annotation of Streptomyces roseosporus strain NRRL 15998.</title>
        <authorList>
            <consortium name="The Broad Institute Genome Sequencing Platform"/>
            <consortium name="Broad Institute Microbial Sequencing Center"/>
            <person name="Fischbach M."/>
            <person name="Ward D."/>
            <person name="Young S."/>
            <person name="Kodira C.D."/>
            <person name="Zeng Q."/>
            <person name="Koehrsen M."/>
            <person name="Godfrey P."/>
            <person name="Alvarado L."/>
            <person name="Berlin A.M."/>
            <person name="Borenstein D."/>
            <person name="Chen Z."/>
            <person name="Engels R."/>
            <person name="Freedman E."/>
            <person name="Gellesch M."/>
            <person name="Goldberg J."/>
            <person name="Griggs A."/>
            <person name="Gujja S."/>
            <person name="Heiman D.I."/>
            <person name="Hepburn T.A."/>
            <person name="Howarth C."/>
            <person name="Jen D."/>
            <person name="Larson L."/>
            <person name="Lewis B."/>
            <person name="Mehta T."/>
            <person name="Park D."/>
            <person name="Pearson M."/>
            <person name="Roberts A."/>
            <person name="Saif S."/>
            <person name="Shea T.D."/>
            <person name="Shenoy N."/>
            <person name="Sisk P."/>
            <person name="Stolte C."/>
            <person name="Sykes S.N."/>
            <person name="Walk T."/>
            <person name="White J."/>
            <person name="Yandava C."/>
            <person name="Straight P."/>
            <person name="Clardy J."/>
            <person name="Hung D."/>
            <person name="Kolter R."/>
            <person name="Mekalanos J."/>
            <person name="Walker S."/>
            <person name="Walsh C.T."/>
            <person name="Wieland B.L.C."/>
            <person name="Ilzarbe M."/>
            <person name="Galagan J."/>
            <person name="Nusbaum C."/>
            <person name="Birren B."/>
        </authorList>
    </citation>
    <scope>NUCLEOTIDE SEQUENCE [LARGE SCALE GENOMIC DNA]</scope>
    <source>
        <strain evidence="10">NRRL 15998</strain>
    </source>
</reference>
<evidence type="ECO:0000256" key="8">
    <source>
        <dbReference type="HAMAP-Rule" id="MF_00258"/>
    </source>
</evidence>
<feature type="active site" description="Proton donor/acceptor" evidence="8">
    <location>
        <position position="185"/>
    </location>
</feature>
<feature type="binding site" evidence="8">
    <location>
        <begin position="12"/>
        <end position="13"/>
    </location>
    <ligand>
        <name>substrate</name>
    </ligand>
</feature>
<comment type="function">
    <text evidence="8">Provides the (R)-glutamate required for cell wall biosynthesis.</text>
</comment>
<proteinExistence type="inferred from homology"/>
<dbReference type="InterPro" id="IPR033134">
    <property type="entry name" value="Asp/Glu_racemase_AS_2"/>
</dbReference>
<dbReference type="EMBL" id="DS999644">
    <property type="protein sequence ID" value="EFE77474.2"/>
    <property type="molecule type" value="Genomic_DNA"/>
</dbReference>
<dbReference type="HAMAP" id="MF_00258">
    <property type="entry name" value="Glu_racemase"/>
    <property type="match status" value="1"/>
</dbReference>
<dbReference type="NCBIfam" id="TIGR00067">
    <property type="entry name" value="glut_race"/>
    <property type="match status" value="1"/>
</dbReference>
<dbReference type="Proteomes" id="UP000003986">
    <property type="component" value="Unassembled WGS sequence"/>
</dbReference>
<sequence length="277" mass="29065">MTGRWAPIGVFDSGFGGLTVVSALQRLLPSEHIIYLGDSARQPYGARRLAEVRKMSLECLDQLVGLGVKAIVIACNTASAAVLRDARERYQVPVIEVVGPASRMAASATKNHSVGVVCTEATRVAKAYEDAFAAAPHIDLVTKACPAFVGFVEAGVTTGPELVSVAEQYLTPLVEADIDTLILGCTHYPLISDAISGVMGERVALISSAEAAAQELAECLLRWNLCRPASGGRPSRLFLTTGDIEHFERIGSRFLGLPVSGHNTAATSGAVFAAAGS</sequence>
<evidence type="ECO:0000256" key="5">
    <source>
        <dbReference type="ARBA" id="ARBA00023235"/>
    </source>
</evidence>
<dbReference type="PROSITE" id="PS00923">
    <property type="entry name" value="ASP_GLU_RACEMASE_1"/>
    <property type="match status" value="1"/>
</dbReference>
<keyword evidence="5 8" id="KW-0413">Isomerase</keyword>
<accession>D6AMD2</accession>
<dbReference type="PANTHER" id="PTHR21198:SF2">
    <property type="entry name" value="GLUTAMATE RACEMASE"/>
    <property type="match status" value="1"/>
</dbReference>
<evidence type="ECO:0000313" key="10">
    <source>
        <dbReference type="Proteomes" id="UP000003986"/>
    </source>
</evidence>
<dbReference type="InterPro" id="IPR001920">
    <property type="entry name" value="Asp/Glu_race"/>
</dbReference>
<keyword evidence="4 8" id="KW-0573">Peptidoglycan synthesis</keyword>
<comment type="similarity">
    <text evidence="8">Belongs to the aspartate/glutamate racemases family.</text>
</comment>
<keyword evidence="6 8" id="KW-0961">Cell wall biogenesis/degradation</keyword>
<dbReference type="InterPro" id="IPR004391">
    <property type="entry name" value="Glu_race"/>
</dbReference>
<dbReference type="GO" id="GO:0009252">
    <property type="term" value="P:peptidoglycan biosynthetic process"/>
    <property type="evidence" value="ECO:0007669"/>
    <property type="project" value="UniProtKB-UniRule"/>
</dbReference>
<evidence type="ECO:0000256" key="7">
    <source>
        <dbReference type="ARBA" id="ARBA00070053"/>
    </source>
</evidence>
<keyword evidence="3 8" id="KW-0133">Cell shape</keyword>
<dbReference type="PROSITE" id="PS00924">
    <property type="entry name" value="ASP_GLU_RACEMASE_2"/>
    <property type="match status" value="1"/>
</dbReference>
<dbReference type="GO" id="GO:0008360">
    <property type="term" value="P:regulation of cell shape"/>
    <property type="evidence" value="ECO:0007669"/>
    <property type="project" value="UniProtKB-KW"/>
</dbReference>
<dbReference type="SUPFAM" id="SSF53681">
    <property type="entry name" value="Aspartate/glutamate racemase"/>
    <property type="match status" value="2"/>
</dbReference>
<dbReference type="RefSeq" id="WP_006127452.1">
    <property type="nucleotide sequence ID" value="NZ_DS999644.1"/>
</dbReference>
<feature type="binding site" evidence="8">
    <location>
        <begin position="186"/>
        <end position="187"/>
    </location>
    <ligand>
        <name>substrate</name>
    </ligand>
</feature>
<dbReference type="EC" id="5.1.1.3" evidence="2 8"/>
<reference evidence="10" key="1">
    <citation type="submission" date="2008-10" db="EMBL/GenBank/DDBJ databases">
        <authorList>
            <person name="Molnar K."/>
        </authorList>
    </citation>
    <scope>NUCLEOTIDE SEQUENCE [LARGE SCALE GENOMIC DNA]</scope>
    <source>
        <strain evidence="10">NRRL 15998</strain>
    </source>
</reference>
<dbReference type="Gene3D" id="3.40.50.1860">
    <property type="match status" value="2"/>
</dbReference>
<dbReference type="GO" id="GO:0008881">
    <property type="term" value="F:glutamate racemase activity"/>
    <property type="evidence" value="ECO:0007669"/>
    <property type="project" value="UniProtKB-UniRule"/>
</dbReference>
<dbReference type="Pfam" id="PF01177">
    <property type="entry name" value="Asp_Glu_race"/>
    <property type="match status" value="1"/>
</dbReference>
<evidence type="ECO:0000256" key="1">
    <source>
        <dbReference type="ARBA" id="ARBA00001602"/>
    </source>
</evidence>
<dbReference type="GO" id="GO:0071555">
    <property type="term" value="P:cell wall organization"/>
    <property type="evidence" value="ECO:0007669"/>
    <property type="project" value="UniProtKB-KW"/>
</dbReference>
<dbReference type="FunFam" id="3.40.50.1860:FF:000002">
    <property type="entry name" value="Glutamate racemase"/>
    <property type="match status" value="1"/>
</dbReference>
<dbReference type="UniPathway" id="UPA00219"/>
<comment type="catalytic activity">
    <reaction evidence="1 8">
        <text>L-glutamate = D-glutamate</text>
        <dbReference type="Rhea" id="RHEA:12813"/>
        <dbReference type="ChEBI" id="CHEBI:29985"/>
        <dbReference type="ChEBI" id="CHEBI:29986"/>
        <dbReference type="EC" id="5.1.1.3"/>
    </reaction>
</comment>
<evidence type="ECO:0000256" key="6">
    <source>
        <dbReference type="ARBA" id="ARBA00023316"/>
    </source>
</evidence>
<name>D6AMD2_STRFL</name>
<feature type="binding site" evidence="8">
    <location>
        <begin position="44"/>
        <end position="45"/>
    </location>
    <ligand>
        <name>substrate</name>
    </ligand>
</feature>